<keyword evidence="7" id="KW-0597">Phosphoprotein</keyword>
<evidence type="ECO:0000313" key="19">
    <source>
        <dbReference type="Proteomes" id="UP001152798"/>
    </source>
</evidence>
<evidence type="ECO:0000256" key="13">
    <source>
        <dbReference type="ARBA" id="ARBA00047661"/>
    </source>
</evidence>
<evidence type="ECO:0000256" key="1">
    <source>
        <dbReference type="ARBA" id="ARBA00001936"/>
    </source>
</evidence>
<dbReference type="InterPro" id="IPR000086">
    <property type="entry name" value="NUDIX_hydrolase_dom"/>
</dbReference>
<dbReference type="GO" id="GO:0005634">
    <property type="term" value="C:nucleus"/>
    <property type="evidence" value="ECO:0007669"/>
    <property type="project" value="UniProtKB-SubCell"/>
</dbReference>
<evidence type="ECO:0000256" key="10">
    <source>
        <dbReference type="ARBA" id="ARBA00022884"/>
    </source>
</evidence>
<dbReference type="GO" id="GO:0140933">
    <property type="term" value="F:5'-(N(7)-methylguanosine 5'-triphospho)-[mRNA] hydrolase activity"/>
    <property type="evidence" value="ECO:0007669"/>
    <property type="project" value="UniProtKB-EC"/>
</dbReference>
<comment type="subcellular location">
    <subcellularLocation>
        <location evidence="4">Cytoplasm</location>
        <location evidence="4">P-body</location>
    </subcellularLocation>
    <subcellularLocation>
        <location evidence="3">Nucleus</location>
    </subcellularLocation>
</comment>
<keyword evidence="19" id="KW-1185">Reference proteome</keyword>
<dbReference type="InterPro" id="IPR020084">
    <property type="entry name" value="NUDIX_hydrolase_CS"/>
</dbReference>
<dbReference type="GO" id="GO:0003723">
    <property type="term" value="F:RNA binding"/>
    <property type="evidence" value="ECO:0007669"/>
    <property type="project" value="UniProtKB-KW"/>
</dbReference>
<name>A0A9P0H3X8_NEZVI</name>
<evidence type="ECO:0000256" key="11">
    <source>
        <dbReference type="ARBA" id="ARBA00023211"/>
    </source>
</evidence>
<protein>
    <recommendedName>
        <fullName evidence="15">m7GpppN-mRNA hydrolase</fullName>
    </recommendedName>
    <alternativeName>
        <fullName evidence="16">mRNA-decapping enzyme 2</fullName>
    </alternativeName>
</protein>
<dbReference type="GO" id="GO:0000932">
    <property type="term" value="C:P-body"/>
    <property type="evidence" value="ECO:0007669"/>
    <property type="project" value="UniProtKB-SubCell"/>
</dbReference>
<evidence type="ECO:0000256" key="5">
    <source>
        <dbReference type="ARBA" id="ARBA00005279"/>
    </source>
</evidence>
<dbReference type="GO" id="GO:0000290">
    <property type="term" value="P:deadenylation-dependent decapping of nuclear-transcribed mRNA"/>
    <property type="evidence" value="ECO:0007669"/>
    <property type="project" value="InterPro"/>
</dbReference>
<organism evidence="18 19">
    <name type="scientific">Nezara viridula</name>
    <name type="common">Southern green stink bug</name>
    <name type="synonym">Cimex viridulus</name>
    <dbReference type="NCBI Taxonomy" id="85310"/>
    <lineage>
        <taxon>Eukaryota</taxon>
        <taxon>Metazoa</taxon>
        <taxon>Ecdysozoa</taxon>
        <taxon>Arthropoda</taxon>
        <taxon>Hexapoda</taxon>
        <taxon>Insecta</taxon>
        <taxon>Pterygota</taxon>
        <taxon>Neoptera</taxon>
        <taxon>Paraneoptera</taxon>
        <taxon>Hemiptera</taxon>
        <taxon>Heteroptera</taxon>
        <taxon>Panheteroptera</taxon>
        <taxon>Pentatomomorpha</taxon>
        <taxon>Pentatomoidea</taxon>
        <taxon>Pentatomidae</taxon>
        <taxon>Pentatominae</taxon>
        <taxon>Nezara</taxon>
    </lineage>
</organism>
<dbReference type="InterPro" id="IPR044099">
    <property type="entry name" value="Dcp2_NUDIX"/>
</dbReference>
<dbReference type="GO" id="GO:0000184">
    <property type="term" value="P:nuclear-transcribed mRNA catabolic process, nonsense-mediated decay"/>
    <property type="evidence" value="ECO:0007669"/>
    <property type="project" value="InterPro"/>
</dbReference>
<dbReference type="PROSITE" id="PS51462">
    <property type="entry name" value="NUDIX"/>
    <property type="match status" value="1"/>
</dbReference>
<dbReference type="FunFam" id="1.10.10.1050:FF:000001">
    <property type="entry name" value="M7GpppN-mRNA hydrolase isoform 2"/>
    <property type="match status" value="1"/>
</dbReference>
<keyword evidence="9" id="KW-0378">Hydrolase</keyword>
<comment type="similarity">
    <text evidence="5">Belongs to the Nudix hydrolase family. DCP2 subfamily.</text>
</comment>
<evidence type="ECO:0000256" key="15">
    <source>
        <dbReference type="ARBA" id="ARBA00068566"/>
    </source>
</evidence>
<dbReference type="Gene3D" id="3.90.79.10">
    <property type="entry name" value="Nucleoside Triphosphate Pyrophosphohydrolase"/>
    <property type="match status" value="1"/>
</dbReference>
<comment type="function">
    <text evidence="14">Decapping metalloenzyme that catalyzes the cleavage of the cap structure on mRNAs. Removes the 7-methyl guanine cap structure from mRNA molecules, yielding a 5'-phosphorylated mRNA fragment and 7m-GDP. Necessary for the degradation of mRNAs, both in normal mRNA turnover and in nonsense-mediated mRNA decay. Plays a role in replication-dependent histone mRNA degradation. Has higher activity towards mRNAs that lack a poly(A) tail. Has no activity towards a cap structure lacking an RNA moiety. The presence of a N(6)-methyladenosine methylation at the second transcribed position of mRNAs (N(6),2'-O-dimethyladenosine cap; m6A(m)) provides resistance to DCP2-mediated decapping. Blocks autophagy in nutrient-rich conditions by repressing the expression of ATG-related genes through degradation of their transcripts.</text>
</comment>
<dbReference type="OrthoDB" id="18996at2759"/>
<dbReference type="PANTHER" id="PTHR23114">
    <property type="entry name" value="M7GPPPN-MRNA HYDROLASE"/>
    <property type="match status" value="1"/>
</dbReference>
<dbReference type="SUPFAM" id="SSF140586">
    <property type="entry name" value="Dcp2 domain-like"/>
    <property type="match status" value="1"/>
</dbReference>
<dbReference type="SUPFAM" id="SSF55811">
    <property type="entry name" value="Nudix"/>
    <property type="match status" value="1"/>
</dbReference>
<evidence type="ECO:0000256" key="2">
    <source>
        <dbReference type="ARBA" id="ARBA00001946"/>
    </source>
</evidence>
<dbReference type="Pfam" id="PF05026">
    <property type="entry name" value="DCP2"/>
    <property type="match status" value="1"/>
</dbReference>
<evidence type="ECO:0000256" key="16">
    <source>
        <dbReference type="ARBA" id="ARBA00078183"/>
    </source>
</evidence>
<dbReference type="InterPro" id="IPR007722">
    <property type="entry name" value="DCP2_BoxA"/>
</dbReference>
<dbReference type="InterPro" id="IPR015797">
    <property type="entry name" value="NUDIX_hydrolase-like_dom_sf"/>
</dbReference>
<reference evidence="18" key="1">
    <citation type="submission" date="2022-01" db="EMBL/GenBank/DDBJ databases">
        <authorList>
            <person name="King R."/>
        </authorList>
    </citation>
    <scope>NUCLEOTIDE SEQUENCE</scope>
</reference>
<feature type="domain" description="Nudix hydrolase" evidence="17">
    <location>
        <begin position="94"/>
        <end position="221"/>
    </location>
</feature>
<dbReference type="CDD" id="cd03672">
    <property type="entry name" value="NUDIX_Dcp2p_Nudt20"/>
    <property type="match status" value="1"/>
</dbReference>
<dbReference type="Pfam" id="PF00293">
    <property type="entry name" value="NUDIX"/>
    <property type="match status" value="1"/>
</dbReference>
<dbReference type="AlphaFoldDB" id="A0A9P0H3X8"/>
<sequence>MECERVIPRDILDDLCSRFIINVPDEERRDLIRICFQIESAHWFYLDFYSKHFPTKKPCGIKEFAQQIFKHLPFLQPYTNNVEKIIDEWKDYKFCVPTFGAILLDEDLSHVLLVQSYCSRSSWGFPKGKVNKDEPPYQCAIREVYEETGFDISNLINPNEYIEANVNDQVVRLYLIPGINKQEKFEPKTRNEIKAVNWFPICDIPSNKKQATLKLGIGANTFFLVSPFLRRLRQWIFDHNHRFPTKHFRRQRHKSCSDIDCIRYKASDLNLKDSVAMLKSLKDKKGNLKNTDTAYKVEDSIKIDDKQIEIFQPNILEQPIRYEFSGLLNSTINDSFYKTCHTKQFFPEQFQQKNDYSNVNQFDKLSKTIVVVQNKDSLYNNFINNITKMETSISVLSEETPVQESCSTSSIKGPLKQNINILSNESAFRKVEKSGKNKKRNRCKKFMKSIKSDDVNIGHLESNVENSTKSFSVENSTKSFSLENSTKTFNLENSTKSFSLENSTKSFSLGNSTKSFNCLTDECSMVREINEVSKKSDFDTQFTNKQDPSIDEQPFIGVSRWVNFKFDLNAILRSMEEVAQNKKKQL</sequence>
<accession>A0A9P0H3X8</accession>
<evidence type="ECO:0000256" key="14">
    <source>
        <dbReference type="ARBA" id="ARBA00060003"/>
    </source>
</evidence>
<proteinExistence type="inferred from homology"/>
<evidence type="ECO:0000256" key="7">
    <source>
        <dbReference type="ARBA" id="ARBA00022553"/>
    </source>
</evidence>
<dbReference type="InterPro" id="IPR036189">
    <property type="entry name" value="DCP2_BoxA_sf"/>
</dbReference>
<dbReference type="SMART" id="SM01125">
    <property type="entry name" value="DCP2"/>
    <property type="match status" value="1"/>
</dbReference>
<dbReference type="FunFam" id="3.90.79.10:FF:000003">
    <property type="entry name" value="M7GpppN-mRNA hydrolase isoform 2"/>
    <property type="match status" value="1"/>
</dbReference>
<evidence type="ECO:0000256" key="6">
    <source>
        <dbReference type="ARBA" id="ARBA00022490"/>
    </source>
</evidence>
<evidence type="ECO:0000256" key="12">
    <source>
        <dbReference type="ARBA" id="ARBA00023242"/>
    </source>
</evidence>
<evidence type="ECO:0000256" key="9">
    <source>
        <dbReference type="ARBA" id="ARBA00022801"/>
    </source>
</evidence>
<dbReference type="GO" id="GO:0030145">
    <property type="term" value="F:manganese ion binding"/>
    <property type="evidence" value="ECO:0007669"/>
    <property type="project" value="InterPro"/>
</dbReference>
<evidence type="ECO:0000259" key="17">
    <source>
        <dbReference type="PROSITE" id="PS51462"/>
    </source>
</evidence>
<dbReference type="Gene3D" id="1.10.10.1050">
    <property type="entry name" value="Dcp2, box A domain"/>
    <property type="match status" value="1"/>
</dbReference>
<dbReference type="PANTHER" id="PTHR23114:SF17">
    <property type="entry name" value="M7GPPPN-MRNA HYDROLASE"/>
    <property type="match status" value="1"/>
</dbReference>
<dbReference type="EMBL" id="OV725078">
    <property type="protein sequence ID" value="CAH1393450.1"/>
    <property type="molecule type" value="Genomic_DNA"/>
</dbReference>
<dbReference type="PROSITE" id="PS00893">
    <property type="entry name" value="NUDIX_BOX"/>
    <property type="match status" value="1"/>
</dbReference>
<keyword evidence="11" id="KW-0464">Manganese</keyword>
<evidence type="ECO:0000256" key="4">
    <source>
        <dbReference type="ARBA" id="ARBA00004201"/>
    </source>
</evidence>
<keyword evidence="12" id="KW-0539">Nucleus</keyword>
<keyword evidence="10" id="KW-0694">RNA-binding</keyword>
<keyword evidence="8" id="KW-0479">Metal-binding</keyword>
<comment type="cofactor">
    <cofactor evidence="2">
        <name>Mg(2+)</name>
        <dbReference type="ChEBI" id="CHEBI:18420"/>
    </cofactor>
</comment>
<evidence type="ECO:0000256" key="3">
    <source>
        <dbReference type="ARBA" id="ARBA00004123"/>
    </source>
</evidence>
<comment type="catalytic activity">
    <reaction evidence="13">
        <text>a 5'-end (N(7)-methyl 5'-triphosphoguanosine)-ribonucleoside in mRNA + H2O = N(7)-methyl-GDP + a 5'-end phospho-ribonucleoside in mRNA + 2 H(+)</text>
        <dbReference type="Rhea" id="RHEA:67484"/>
        <dbReference type="Rhea" id="RHEA-COMP:15692"/>
        <dbReference type="Rhea" id="RHEA-COMP:17167"/>
        <dbReference type="ChEBI" id="CHEBI:15377"/>
        <dbReference type="ChEBI" id="CHEBI:15378"/>
        <dbReference type="ChEBI" id="CHEBI:63714"/>
        <dbReference type="ChEBI" id="CHEBI:138282"/>
        <dbReference type="ChEBI" id="CHEBI:156461"/>
        <dbReference type="EC" id="3.6.1.62"/>
    </reaction>
    <physiologicalReaction direction="left-to-right" evidence="13">
        <dbReference type="Rhea" id="RHEA:67485"/>
    </physiologicalReaction>
</comment>
<comment type="cofactor">
    <cofactor evidence="1">
        <name>Mn(2+)</name>
        <dbReference type="ChEBI" id="CHEBI:29035"/>
    </cofactor>
</comment>
<evidence type="ECO:0000313" key="18">
    <source>
        <dbReference type="EMBL" id="CAH1393450.1"/>
    </source>
</evidence>
<evidence type="ECO:0000256" key="8">
    <source>
        <dbReference type="ARBA" id="ARBA00022723"/>
    </source>
</evidence>
<gene>
    <name evidence="18" type="ORF">NEZAVI_LOCUS4121</name>
</gene>
<keyword evidence="6" id="KW-0963">Cytoplasm</keyword>
<dbReference type="Proteomes" id="UP001152798">
    <property type="component" value="Chromosome 2"/>
</dbReference>